<evidence type="ECO:0000256" key="3">
    <source>
        <dbReference type="ARBA" id="ARBA00012720"/>
    </source>
</evidence>
<evidence type="ECO:0000313" key="18">
    <source>
        <dbReference type="EMBL" id="MBD7980837.1"/>
    </source>
</evidence>
<accession>A0ABR8TYI3</accession>
<evidence type="ECO:0000259" key="17">
    <source>
        <dbReference type="PROSITE" id="PS51068"/>
    </source>
</evidence>
<dbReference type="EC" id="4.2.99.18" evidence="3"/>
<keyword evidence="11" id="KW-0456">Lyase</keyword>
<dbReference type="EMBL" id="JACSQF010000008">
    <property type="protein sequence ID" value="MBD7980837.1"/>
    <property type="molecule type" value="Genomic_DNA"/>
</dbReference>
<evidence type="ECO:0000256" key="7">
    <source>
        <dbReference type="ARBA" id="ARBA00022801"/>
    </source>
</evidence>
<evidence type="ECO:0000256" key="1">
    <source>
        <dbReference type="ARBA" id="ARBA00001947"/>
    </source>
</evidence>
<evidence type="ECO:0000259" key="16">
    <source>
        <dbReference type="PROSITE" id="PS51066"/>
    </source>
</evidence>
<feature type="domain" description="Formamidopyrimidine-DNA glycosylase catalytic" evidence="17">
    <location>
        <begin position="2"/>
        <end position="122"/>
    </location>
</feature>
<dbReference type="InterPro" id="IPR035937">
    <property type="entry name" value="FPG_N"/>
</dbReference>
<evidence type="ECO:0000256" key="12">
    <source>
        <dbReference type="ARBA" id="ARBA00023268"/>
    </source>
</evidence>
<evidence type="ECO:0000256" key="6">
    <source>
        <dbReference type="ARBA" id="ARBA00022771"/>
    </source>
</evidence>
<dbReference type="Gene3D" id="3.20.190.10">
    <property type="entry name" value="MutM-like, N-terminal"/>
    <property type="match status" value="1"/>
</dbReference>
<evidence type="ECO:0000313" key="19">
    <source>
        <dbReference type="Proteomes" id="UP000655570"/>
    </source>
</evidence>
<dbReference type="Pfam" id="PF06831">
    <property type="entry name" value="H2TH"/>
    <property type="match status" value="1"/>
</dbReference>
<dbReference type="SUPFAM" id="SSF57716">
    <property type="entry name" value="Glucocorticoid receptor-like (DNA-binding domain)"/>
    <property type="match status" value="1"/>
</dbReference>
<evidence type="ECO:0000256" key="8">
    <source>
        <dbReference type="ARBA" id="ARBA00022833"/>
    </source>
</evidence>
<dbReference type="PANTHER" id="PTHR42697:SF3">
    <property type="entry name" value="ENDONUCLEASE 8 1"/>
    <property type="match status" value="1"/>
</dbReference>
<evidence type="ECO:0000256" key="2">
    <source>
        <dbReference type="ARBA" id="ARBA00009409"/>
    </source>
</evidence>
<evidence type="ECO:0000256" key="5">
    <source>
        <dbReference type="ARBA" id="ARBA00022763"/>
    </source>
</evidence>
<evidence type="ECO:0000256" key="10">
    <source>
        <dbReference type="ARBA" id="ARBA00023204"/>
    </source>
</evidence>
<dbReference type="PROSITE" id="PS51068">
    <property type="entry name" value="FPG_CAT"/>
    <property type="match status" value="1"/>
</dbReference>
<dbReference type="InterPro" id="IPR000214">
    <property type="entry name" value="Znf_DNA_glyclase/AP_lyase"/>
</dbReference>
<dbReference type="SUPFAM" id="SSF81624">
    <property type="entry name" value="N-terminal domain of MutM-like DNA repair proteins"/>
    <property type="match status" value="1"/>
</dbReference>
<dbReference type="SMART" id="SM00898">
    <property type="entry name" value="Fapy_DNA_glyco"/>
    <property type="match status" value="1"/>
</dbReference>
<keyword evidence="8" id="KW-0862">Zinc</keyword>
<dbReference type="Gene3D" id="1.10.8.50">
    <property type="match status" value="1"/>
</dbReference>
<dbReference type="RefSeq" id="WP_191802976.1">
    <property type="nucleotide sequence ID" value="NZ_JACSQF010000008.1"/>
</dbReference>
<gene>
    <name evidence="18" type="ORF">H9641_08930</name>
</gene>
<dbReference type="InterPro" id="IPR010663">
    <property type="entry name" value="Znf_FPG/IleRS"/>
</dbReference>
<reference evidence="18 19" key="1">
    <citation type="submission" date="2020-08" db="EMBL/GenBank/DDBJ databases">
        <title>A Genomic Blueprint of the Chicken Gut Microbiome.</title>
        <authorList>
            <person name="Gilroy R."/>
            <person name="Ravi A."/>
            <person name="Getino M."/>
            <person name="Pursley I."/>
            <person name="Horton D.L."/>
            <person name="Alikhan N.-F."/>
            <person name="Baker D."/>
            <person name="Gharbi K."/>
            <person name="Hall N."/>
            <person name="Watson M."/>
            <person name="Adriaenssens E.M."/>
            <person name="Foster-Nyarko E."/>
            <person name="Jarju S."/>
            <person name="Secka A."/>
            <person name="Antonio M."/>
            <person name="Oren A."/>
            <person name="Chaudhuri R."/>
            <person name="La Ragione R.M."/>
            <person name="Hildebrand F."/>
            <person name="Pallen M.J."/>
        </authorList>
    </citation>
    <scope>NUCLEOTIDE SEQUENCE [LARGE SCALE GENOMIC DNA]</scope>
    <source>
        <strain evidence="18 19">Sa2CUA9</strain>
    </source>
</reference>
<keyword evidence="6 14" id="KW-0863">Zinc-finger</keyword>
<keyword evidence="7" id="KW-0378">Hydrolase</keyword>
<dbReference type="Pfam" id="PF06827">
    <property type="entry name" value="zf-FPG_IleRS"/>
    <property type="match status" value="1"/>
</dbReference>
<evidence type="ECO:0000256" key="15">
    <source>
        <dbReference type="SAM" id="MobiDB-lite"/>
    </source>
</evidence>
<feature type="compositionally biased region" description="Basic and acidic residues" evidence="15">
    <location>
        <begin position="273"/>
        <end position="282"/>
    </location>
</feature>
<dbReference type="Proteomes" id="UP000655570">
    <property type="component" value="Unassembled WGS sequence"/>
</dbReference>
<dbReference type="InterPro" id="IPR015886">
    <property type="entry name" value="H2TH_FPG"/>
</dbReference>
<keyword evidence="12" id="KW-0511">Multifunctional enzyme</keyword>
<dbReference type="SUPFAM" id="SSF46946">
    <property type="entry name" value="S13-like H2TH domain"/>
    <property type="match status" value="1"/>
</dbReference>
<comment type="similarity">
    <text evidence="2">Belongs to the FPG family.</text>
</comment>
<evidence type="ECO:0000256" key="13">
    <source>
        <dbReference type="ARBA" id="ARBA00023295"/>
    </source>
</evidence>
<feature type="domain" description="FPG-type" evidence="16">
    <location>
        <begin position="311"/>
        <end position="345"/>
    </location>
</feature>
<dbReference type="PANTHER" id="PTHR42697">
    <property type="entry name" value="ENDONUCLEASE 8"/>
    <property type="match status" value="1"/>
</dbReference>
<dbReference type="CDD" id="cd08970">
    <property type="entry name" value="AcNei1_N"/>
    <property type="match status" value="1"/>
</dbReference>
<proteinExistence type="inferred from homology"/>
<feature type="region of interest" description="Disordered" evidence="15">
    <location>
        <begin position="114"/>
        <end position="138"/>
    </location>
</feature>
<name>A0ABR8TYI3_9CELL</name>
<organism evidence="18 19">
    <name type="scientific">Oerskovia merdavium</name>
    <dbReference type="NCBI Taxonomy" id="2762227"/>
    <lineage>
        <taxon>Bacteria</taxon>
        <taxon>Bacillati</taxon>
        <taxon>Actinomycetota</taxon>
        <taxon>Actinomycetes</taxon>
        <taxon>Micrococcales</taxon>
        <taxon>Cellulomonadaceae</taxon>
        <taxon>Oerskovia</taxon>
    </lineage>
</organism>
<keyword evidence="9" id="KW-0238">DNA-binding</keyword>
<comment type="cofactor">
    <cofactor evidence="1">
        <name>Zn(2+)</name>
        <dbReference type="ChEBI" id="CHEBI:29105"/>
    </cofactor>
</comment>
<keyword evidence="13" id="KW-0326">Glycosidase</keyword>
<feature type="region of interest" description="Disordered" evidence="15">
    <location>
        <begin position="272"/>
        <end position="301"/>
    </location>
</feature>
<evidence type="ECO:0000256" key="11">
    <source>
        <dbReference type="ARBA" id="ARBA00023239"/>
    </source>
</evidence>
<evidence type="ECO:0000256" key="4">
    <source>
        <dbReference type="ARBA" id="ARBA00022723"/>
    </source>
</evidence>
<sequence length="345" mass="36437">MPEGHTVHRLARTFAELFAGQVLAVSSPQGRFTAGAALLDGSRLVASRAWGKQLFLGFADASARPEPGGAPSVPPDDDLRWLRVHLGLYGAWTFAGDGSSAVVHAIGAPRKRIGERDSIPAGPLEPLAPQGEEAWTPPAPRGAVRVRLVGAHAVADLTGPTACEVVSADEVRAVEARLGPDPIRDDPAPAGGPDRFVAAVRRSRTSVGQLLMNQDVIAGVGNIYRAEVLFRAGLDPLTAGRDVPAETLRGVWDDLVVLMRDGAATGAIVTTRPQDRLPDDGAHPGAPVRTGTVRQNTDGSAGSVPADQAFYVYHRDGLPCRVCGTPVLMKELAARKLYWCPTCQR</sequence>
<keyword evidence="5" id="KW-0227">DNA damage</keyword>
<keyword evidence="10" id="KW-0234">DNA repair</keyword>
<dbReference type="SMART" id="SM01232">
    <property type="entry name" value="H2TH"/>
    <property type="match status" value="1"/>
</dbReference>
<protein>
    <recommendedName>
        <fullName evidence="3">DNA-(apurinic or apyrimidinic site) lyase</fullName>
        <ecNumber evidence="3">4.2.99.18</ecNumber>
    </recommendedName>
</protein>
<keyword evidence="4" id="KW-0479">Metal-binding</keyword>
<keyword evidence="19" id="KW-1185">Reference proteome</keyword>
<comment type="caution">
    <text evidence="18">The sequence shown here is derived from an EMBL/GenBank/DDBJ whole genome shotgun (WGS) entry which is preliminary data.</text>
</comment>
<evidence type="ECO:0000256" key="14">
    <source>
        <dbReference type="PROSITE-ProRule" id="PRU00391"/>
    </source>
</evidence>
<dbReference type="PROSITE" id="PS51066">
    <property type="entry name" value="ZF_FPG_2"/>
    <property type="match status" value="1"/>
</dbReference>
<dbReference type="InterPro" id="IPR010979">
    <property type="entry name" value="Ribosomal_uS13-like_H2TH"/>
</dbReference>
<dbReference type="InterPro" id="IPR012319">
    <property type="entry name" value="FPG_cat"/>
</dbReference>
<evidence type="ECO:0000256" key="9">
    <source>
        <dbReference type="ARBA" id="ARBA00023125"/>
    </source>
</evidence>